<reference evidence="2 3" key="1">
    <citation type="submission" date="2016-12" db="EMBL/GenBank/DDBJ databases">
        <authorList>
            <person name="Song W.-J."/>
            <person name="Kurnit D.M."/>
        </authorList>
    </citation>
    <scope>NUCLEOTIDE SEQUENCE [LARGE SCALE GENOMIC DNA]</scope>
    <source>
        <strain evidence="2 3">DSM 18488</strain>
    </source>
</reference>
<dbReference type="AlphaFoldDB" id="A0A1M7YKL5"/>
<protein>
    <submittedName>
        <fullName evidence="2">Uncharacterized protein</fullName>
    </submittedName>
</protein>
<dbReference type="RefSeq" id="WP_073616784.1">
    <property type="nucleotide sequence ID" value="NZ_FRFE01000048.1"/>
</dbReference>
<accession>A0A1M7YKL5</accession>
<organism evidence="2 3">
    <name type="scientific">Desulfopila aestuarii DSM 18488</name>
    <dbReference type="NCBI Taxonomy" id="1121416"/>
    <lineage>
        <taxon>Bacteria</taxon>
        <taxon>Pseudomonadati</taxon>
        <taxon>Thermodesulfobacteriota</taxon>
        <taxon>Desulfobulbia</taxon>
        <taxon>Desulfobulbales</taxon>
        <taxon>Desulfocapsaceae</taxon>
        <taxon>Desulfopila</taxon>
    </lineage>
</organism>
<sequence length="124" mass="14425">MERFVLELKKLMSFKDTTEVGDIVLIAAKEPQMLLYAKITGIERDFSRKDEWWHLKMTVLSIPVQKMVWTLRTPQMTGMEIFTMGGEERFVKAIDFSDETTEPKEEKKPASKPSGKIAPFRRVK</sequence>
<evidence type="ECO:0000256" key="1">
    <source>
        <dbReference type="SAM" id="MobiDB-lite"/>
    </source>
</evidence>
<dbReference type="EMBL" id="FRFE01000048">
    <property type="protein sequence ID" value="SHO53180.1"/>
    <property type="molecule type" value="Genomic_DNA"/>
</dbReference>
<feature type="region of interest" description="Disordered" evidence="1">
    <location>
        <begin position="95"/>
        <end position="124"/>
    </location>
</feature>
<gene>
    <name evidence="2" type="ORF">SAMN02745220_04990</name>
</gene>
<proteinExistence type="predicted"/>
<evidence type="ECO:0000313" key="2">
    <source>
        <dbReference type="EMBL" id="SHO53180.1"/>
    </source>
</evidence>
<keyword evidence="3" id="KW-1185">Reference proteome</keyword>
<dbReference type="STRING" id="1121416.SAMN02745220_04990"/>
<dbReference type="Proteomes" id="UP000184603">
    <property type="component" value="Unassembled WGS sequence"/>
</dbReference>
<evidence type="ECO:0000313" key="3">
    <source>
        <dbReference type="Proteomes" id="UP000184603"/>
    </source>
</evidence>
<name>A0A1M7YKL5_9BACT</name>